<dbReference type="InterPro" id="IPR013783">
    <property type="entry name" value="Ig-like_fold"/>
</dbReference>
<dbReference type="SUPFAM" id="SSF49313">
    <property type="entry name" value="Cadherin-like"/>
    <property type="match status" value="7"/>
</dbReference>
<dbReference type="Proteomes" id="UP000886005">
    <property type="component" value="Unassembled WGS sequence"/>
</dbReference>
<dbReference type="Gene3D" id="2.60.40.10">
    <property type="entry name" value="Immunoglobulins"/>
    <property type="match status" value="7"/>
</dbReference>
<feature type="domain" description="Cadherin" evidence="2">
    <location>
        <begin position="291"/>
        <end position="389"/>
    </location>
</feature>
<dbReference type="NCBIfam" id="NF012211">
    <property type="entry name" value="tand_rpt_95"/>
    <property type="match status" value="5"/>
</dbReference>
<dbReference type="EMBL" id="DRLD01000426">
    <property type="protein sequence ID" value="HED11989.1"/>
    <property type="molecule type" value="Genomic_DNA"/>
</dbReference>
<dbReference type="InterPro" id="IPR006644">
    <property type="entry name" value="Cadg"/>
</dbReference>
<protein>
    <submittedName>
        <fullName evidence="3">Tandem-95 repeat protein</fullName>
    </submittedName>
</protein>
<dbReference type="CDD" id="cd11304">
    <property type="entry name" value="Cadherin_repeat"/>
    <property type="match status" value="2"/>
</dbReference>
<evidence type="ECO:0000256" key="1">
    <source>
        <dbReference type="SAM" id="MobiDB-lite"/>
    </source>
</evidence>
<dbReference type="InterPro" id="IPR002126">
    <property type="entry name" value="Cadherin-like_dom"/>
</dbReference>
<comment type="caution">
    <text evidence="3">The sequence shown here is derived from an EMBL/GenBank/DDBJ whole genome shotgun (WGS) entry which is preliminary data.</text>
</comment>
<dbReference type="InterPro" id="IPR015919">
    <property type="entry name" value="Cadherin-like_sf"/>
</dbReference>
<accession>A0A7V1LPW6</accession>
<gene>
    <name evidence="3" type="ORF">ENJ10_14960</name>
</gene>
<dbReference type="AlphaFoldDB" id="A0A7V1LPW6"/>
<dbReference type="Pfam" id="PF17963">
    <property type="entry name" value="Big_9"/>
    <property type="match status" value="1"/>
</dbReference>
<dbReference type="PROSITE" id="PS50268">
    <property type="entry name" value="CADHERIN_2"/>
    <property type="match status" value="1"/>
</dbReference>
<dbReference type="GO" id="GO:0005509">
    <property type="term" value="F:calcium ion binding"/>
    <property type="evidence" value="ECO:0007669"/>
    <property type="project" value="InterPro"/>
</dbReference>
<evidence type="ECO:0000259" key="2">
    <source>
        <dbReference type="PROSITE" id="PS50268"/>
    </source>
</evidence>
<organism evidence="3">
    <name type="scientific">Caldithrix abyssi</name>
    <dbReference type="NCBI Taxonomy" id="187145"/>
    <lineage>
        <taxon>Bacteria</taxon>
        <taxon>Pseudomonadati</taxon>
        <taxon>Calditrichota</taxon>
        <taxon>Calditrichia</taxon>
        <taxon>Calditrichales</taxon>
        <taxon>Calditrichaceae</taxon>
        <taxon>Caldithrix</taxon>
    </lineage>
</organism>
<dbReference type="SMART" id="SM00736">
    <property type="entry name" value="CADG"/>
    <property type="match status" value="5"/>
</dbReference>
<feature type="non-terminal residue" evidence="3">
    <location>
        <position position="1"/>
    </location>
</feature>
<feature type="region of interest" description="Disordered" evidence="1">
    <location>
        <begin position="646"/>
        <end position="670"/>
    </location>
</feature>
<dbReference type="Pfam" id="PF05345">
    <property type="entry name" value="He_PIG"/>
    <property type="match status" value="6"/>
</dbReference>
<dbReference type="GO" id="GO:0007156">
    <property type="term" value="P:homophilic cell adhesion via plasma membrane adhesion molecules"/>
    <property type="evidence" value="ECO:0007669"/>
    <property type="project" value="InterPro"/>
</dbReference>
<name>A0A7V1LPW6_CALAY</name>
<sequence>PVSITVNHVNRPPVMQPVAMQSVNENDTLSFTLTVSDPDVEDAGKLVVTAANLPEGAIFDAETLTFTWQPNFEQSGVYDKISFTVTDPAGLKNTQPVSITVNHVNRSPKLEPLAGITVDENSPVQLTLLGSDPDIEDKSNLSYSVDNLPQGAVLEGNVFKWTPGYDQSGSYPLTFTASDGKISVSQSMTITVNHVNRPPVLEKIAAQTVDENVKLEFTVKGSDPDTEDAGKTTLSAANLPPGAVFDAQTGLFSWTPTFDQSGEYTVTFTISDPQQATASQDVPVTVNHVNRTPEFPAQAAQTTDENSTLTFTLLPATDPDKEDAGKLVYSAAGLPPGATFDAATQTFNWTPSYDQSGEYTVTFSVSDGAFTVEQPVAIKVNNVNLPPELGRFDNPRIDENQSWSMTLDVKDPDKEDSGKLRVTVTNLPRGATFDEASRTISWTPGFDQAGDYPGIQVAVTDAGGLKDELSFSIKVNNVNRKPEIKVPGDQQVDENKALTFSVSATDADKEDGDKLTLSMEDAPQGASFDGTSFNWTPGFDQAGEYSIIFKVTDGQAEASAPVKVTVQNVNRAPEIDGPSSAEVQAGAALSISFSATDADGDNLSYSLSGAPSGMTVSSAGDVGWTPADDAAGDYTVTVTVSDGSAEASKSFDVHVTPKPAPAIPDSTRKQ</sequence>
<evidence type="ECO:0000313" key="3">
    <source>
        <dbReference type="EMBL" id="HED11989.1"/>
    </source>
</evidence>
<reference evidence="3" key="1">
    <citation type="journal article" date="2020" name="mSystems">
        <title>Genome- and Community-Level Interaction Insights into Carbon Utilization and Element Cycling Functions of Hydrothermarchaeota in Hydrothermal Sediment.</title>
        <authorList>
            <person name="Zhou Z."/>
            <person name="Liu Y."/>
            <person name="Xu W."/>
            <person name="Pan J."/>
            <person name="Luo Z.H."/>
            <person name="Li M."/>
        </authorList>
    </citation>
    <scope>NUCLEOTIDE SEQUENCE [LARGE SCALE GENOMIC DNA]</scope>
    <source>
        <strain evidence="3">HyVt-456</strain>
    </source>
</reference>
<proteinExistence type="predicted"/>
<dbReference type="GO" id="GO:0016020">
    <property type="term" value="C:membrane"/>
    <property type="evidence" value="ECO:0007669"/>
    <property type="project" value="InterPro"/>
</dbReference>